<dbReference type="EMBL" id="CAXAMN010024840">
    <property type="protein sequence ID" value="CAK9090392.1"/>
    <property type="molecule type" value="Genomic_DNA"/>
</dbReference>
<name>A0ABP0QQ73_9DINO</name>
<reference evidence="1 2" key="1">
    <citation type="submission" date="2024-02" db="EMBL/GenBank/DDBJ databases">
        <authorList>
            <person name="Chen Y."/>
            <person name="Shah S."/>
            <person name="Dougan E. K."/>
            <person name="Thang M."/>
            <person name="Chan C."/>
        </authorList>
    </citation>
    <scope>NUCLEOTIDE SEQUENCE [LARGE SCALE GENOMIC DNA]</scope>
</reference>
<sequence>MAILISHVLVPFDSCLAMGEGKHFVFSTNRPALCGYADTLVKAGPTHTGLEMKLFHFSEQKDLDTACLEEQLSLNGAACEAFEVSVLLLATASSSYLWFDQEHCPNNVRLCRILTEKVQKKINLVICPTTKKAEDSWNCHPCLSESIFGDFMRCATVRVWNGFRSDAEQVKPWPICSLALKEGETIPQPSATLAKPSVDNRLVTRWLPWLLLFGSHLVFSRWVSKVQSDQVKAQGLAHDQMKAQGVEIQKLQMQIEAQGMEIQTLKMKTQTQDVQIQALQTQQVSAGSQSFGVYCPNLFDLILLFICS</sequence>
<proteinExistence type="predicted"/>
<dbReference type="Proteomes" id="UP001642484">
    <property type="component" value="Unassembled WGS sequence"/>
</dbReference>
<protein>
    <submittedName>
        <fullName evidence="1">Uncharacterized protein</fullName>
    </submittedName>
</protein>
<gene>
    <name evidence="1" type="ORF">CCMP2556_LOCUS43438</name>
</gene>
<evidence type="ECO:0000313" key="2">
    <source>
        <dbReference type="Proteomes" id="UP001642484"/>
    </source>
</evidence>
<comment type="caution">
    <text evidence="1">The sequence shown here is derived from an EMBL/GenBank/DDBJ whole genome shotgun (WGS) entry which is preliminary data.</text>
</comment>
<evidence type="ECO:0000313" key="1">
    <source>
        <dbReference type="EMBL" id="CAK9090392.1"/>
    </source>
</evidence>
<keyword evidence="2" id="KW-1185">Reference proteome</keyword>
<accession>A0ABP0QQ73</accession>
<organism evidence="1 2">
    <name type="scientific">Durusdinium trenchii</name>
    <dbReference type="NCBI Taxonomy" id="1381693"/>
    <lineage>
        <taxon>Eukaryota</taxon>
        <taxon>Sar</taxon>
        <taxon>Alveolata</taxon>
        <taxon>Dinophyceae</taxon>
        <taxon>Suessiales</taxon>
        <taxon>Symbiodiniaceae</taxon>
        <taxon>Durusdinium</taxon>
    </lineage>
</organism>